<evidence type="ECO:0000256" key="3">
    <source>
        <dbReference type="ARBA" id="ARBA00012219"/>
    </source>
</evidence>
<dbReference type="GO" id="GO:0004592">
    <property type="term" value="F:pantoate-beta-alanine ligase activity"/>
    <property type="evidence" value="ECO:0007669"/>
    <property type="project" value="UniProtKB-EC"/>
</dbReference>
<evidence type="ECO:0000256" key="6">
    <source>
        <dbReference type="ARBA" id="ARBA00022741"/>
    </source>
</evidence>
<dbReference type="NCBIfam" id="TIGR00018">
    <property type="entry name" value="panC"/>
    <property type="match status" value="1"/>
</dbReference>
<comment type="catalytic activity">
    <reaction evidence="8">
        <text>(R)-pantoate + beta-alanine + ATP = (R)-pantothenate + AMP + diphosphate + H(+)</text>
        <dbReference type="Rhea" id="RHEA:10912"/>
        <dbReference type="ChEBI" id="CHEBI:15378"/>
        <dbReference type="ChEBI" id="CHEBI:15980"/>
        <dbReference type="ChEBI" id="CHEBI:29032"/>
        <dbReference type="ChEBI" id="CHEBI:30616"/>
        <dbReference type="ChEBI" id="CHEBI:33019"/>
        <dbReference type="ChEBI" id="CHEBI:57966"/>
        <dbReference type="ChEBI" id="CHEBI:456215"/>
        <dbReference type="EC" id="6.3.2.1"/>
    </reaction>
</comment>
<dbReference type="EMBL" id="FPHM01000163">
    <property type="protein sequence ID" value="SFV70648.1"/>
    <property type="molecule type" value="Genomic_DNA"/>
</dbReference>
<dbReference type="PANTHER" id="PTHR21299">
    <property type="entry name" value="CYTIDYLATE KINASE/PANTOATE-BETA-ALANINE LIGASE"/>
    <property type="match status" value="1"/>
</dbReference>
<sequence length="278" mass="31197">MIIVNSIEALFEATKKLNGSVGFVPTMGALHEGHLTLIRQARVQNDTVVVSIFVNPTQFLEGEDLDAYPRKEKADSKICELAGVDIVFMPNVDMMYESDELSITAPAIRGFILEGTKRAGHFDGMLQVVMKLLNLIAYNKPSSFRAYFGKKDAQQLVLIEQMVRNYFINVEIVPCDIVRDIDGLALSSRNIYLSKEERKKALSLSRSLKSATDMLIKKEFNVEIIKKEMLSKLLEVDVEYVAVVNREFKSIDSVELGNTIILVAGYVGATRLIDNLWV</sequence>
<dbReference type="CDD" id="cd00560">
    <property type="entry name" value="PanC"/>
    <property type="match status" value="1"/>
</dbReference>
<dbReference type="Pfam" id="PF02569">
    <property type="entry name" value="Pantoate_ligase"/>
    <property type="match status" value="1"/>
</dbReference>
<dbReference type="AlphaFoldDB" id="A0A1W1CXQ5"/>
<keyword evidence="5" id="KW-0566">Pantothenate biosynthesis</keyword>
<evidence type="ECO:0000256" key="7">
    <source>
        <dbReference type="ARBA" id="ARBA00022840"/>
    </source>
</evidence>
<keyword evidence="7" id="KW-0067">ATP-binding</keyword>
<dbReference type="GO" id="GO:0005524">
    <property type="term" value="F:ATP binding"/>
    <property type="evidence" value="ECO:0007669"/>
    <property type="project" value="UniProtKB-KW"/>
</dbReference>
<evidence type="ECO:0000313" key="9">
    <source>
        <dbReference type="EMBL" id="SFV70648.1"/>
    </source>
</evidence>
<comment type="similarity">
    <text evidence="2">Belongs to the pantothenate synthetase family.</text>
</comment>
<evidence type="ECO:0000256" key="1">
    <source>
        <dbReference type="ARBA" id="ARBA00004990"/>
    </source>
</evidence>
<gene>
    <name evidence="9" type="ORF">MNB_SV-13-106</name>
</gene>
<dbReference type="Gene3D" id="3.30.1300.10">
    <property type="entry name" value="Pantoate-beta-alanine ligase, C-terminal domain"/>
    <property type="match status" value="1"/>
</dbReference>
<dbReference type="Gene3D" id="3.40.50.620">
    <property type="entry name" value="HUPs"/>
    <property type="match status" value="1"/>
</dbReference>
<dbReference type="HAMAP" id="MF_00158">
    <property type="entry name" value="PanC"/>
    <property type="match status" value="1"/>
</dbReference>
<dbReference type="InterPro" id="IPR003721">
    <property type="entry name" value="Pantoate_ligase"/>
</dbReference>
<comment type="pathway">
    <text evidence="1">Cofactor biosynthesis; (R)-pantothenate biosynthesis; (R)-pantothenate from (R)-pantoate and beta-alanine: step 1/1.</text>
</comment>
<dbReference type="InterPro" id="IPR042176">
    <property type="entry name" value="Pantoate_ligase_C"/>
</dbReference>
<keyword evidence="4 9" id="KW-0436">Ligase</keyword>
<evidence type="ECO:0000256" key="2">
    <source>
        <dbReference type="ARBA" id="ARBA00009256"/>
    </source>
</evidence>
<dbReference type="NCBIfam" id="TIGR00125">
    <property type="entry name" value="cyt_tran_rel"/>
    <property type="match status" value="1"/>
</dbReference>
<protein>
    <recommendedName>
        <fullName evidence="3">pantoate--beta-alanine ligase (AMP-forming)</fullName>
        <ecNumber evidence="3">6.3.2.1</ecNumber>
    </recommendedName>
</protein>
<evidence type="ECO:0000256" key="5">
    <source>
        <dbReference type="ARBA" id="ARBA00022655"/>
    </source>
</evidence>
<dbReference type="InterPro" id="IPR004821">
    <property type="entry name" value="Cyt_trans-like"/>
</dbReference>
<dbReference type="InterPro" id="IPR014729">
    <property type="entry name" value="Rossmann-like_a/b/a_fold"/>
</dbReference>
<keyword evidence="6" id="KW-0547">Nucleotide-binding</keyword>
<dbReference type="GO" id="GO:0015940">
    <property type="term" value="P:pantothenate biosynthetic process"/>
    <property type="evidence" value="ECO:0007669"/>
    <property type="project" value="UniProtKB-UniPathway"/>
</dbReference>
<accession>A0A1W1CXQ5</accession>
<reference evidence="9" key="1">
    <citation type="submission" date="2016-10" db="EMBL/GenBank/DDBJ databases">
        <authorList>
            <person name="de Groot N.N."/>
        </authorList>
    </citation>
    <scope>NUCLEOTIDE SEQUENCE</scope>
</reference>
<name>A0A1W1CXQ5_9ZZZZ</name>
<organism evidence="9">
    <name type="scientific">hydrothermal vent metagenome</name>
    <dbReference type="NCBI Taxonomy" id="652676"/>
    <lineage>
        <taxon>unclassified sequences</taxon>
        <taxon>metagenomes</taxon>
        <taxon>ecological metagenomes</taxon>
    </lineage>
</organism>
<proteinExistence type="inferred from homology"/>
<dbReference type="UniPathway" id="UPA00028">
    <property type="reaction ID" value="UER00005"/>
</dbReference>
<dbReference type="SUPFAM" id="SSF52374">
    <property type="entry name" value="Nucleotidylyl transferase"/>
    <property type="match status" value="1"/>
</dbReference>
<dbReference type="EC" id="6.3.2.1" evidence="3"/>
<evidence type="ECO:0000256" key="4">
    <source>
        <dbReference type="ARBA" id="ARBA00022598"/>
    </source>
</evidence>
<dbReference type="GO" id="GO:0005829">
    <property type="term" value="C:cytosol"/>
    <property type="evidence" value="ECO:0007669"/>
    <property type="project" value="TreeGrafter"/>
</dbReference>
<dbReference type="PANTHER" id="PTHR21299:SF1">
    <property type="entry name" value="PANTOATE--BETA-ALANINE LIGASE"/>
    <property type="match status" value="1"/>
</dbReference>
<evidence type="ECO:0000256" key="8">
    <source>
        <dbReference type="ARBA" id="ARBA00048258"/>
    </source>
</evidence>